<keyword evidence="8 16" id="KW-1278">Translocase</keyword>
<proteinExistence type="inferred from homology"/>
<feature type="modified residue" description="FMN phosphoryl threonine" evidence="16 17">
    <location>
        <position position="216"/>
    </location>
</feature>
<keyword evidence="14 16" id="KW-0472">Membrane</keyword>
<evidence type="ECO:0000256" key="14">
    <source>
        <dbReference type="ARBA" id="ARBA00023136"/>
    </source>
</evidence>
<feature type="transmembrane region" description="Helical" evidence="16">
    <location>
        <begin position="57"/>
        <end position="77"/>
    </location>
</feature>
<keyword evidence="13 16" id="KW-0830">Ubiquinone</keyword>
<dbReference type="AlphaFoldDB" id="A0A975GQG1"/>
<dbReference type="GO" id="GO:0006814">
    <property type="term" value="P:sodium ion transport"/>
    <property type="evidence" value="ECO:0007669"/>
    <property type="project" value="UniProtKB-UniRule"/>
</dbReference>
<comment type="cofactor">
    <cofactor evidence="16 17">
        <name>FMN</name>
        <dbReference type="ChEBI" id="CHEBI:58210"/>
    </cofactor>
</comment>
<keyword evidence="1 16" id="KW-0813">Transport</keyword>
<comment type="caution">
    <text evidence="16">Lacks conserved residue(s) required for the propagation of feature annotation.</text>
</comment>
<evidence type="ECO:0000256" key="17">
    <source>
        <dbReference type="PIRSR" id="PIRSR016055-50"/>
    </source>
</evidence>
<dbReference type="PANTHER" id="PTHR30578:SF1">
    <property type="entry name" value="NA(+)-TRANSLOCATING NADH-QUINONE REDUCTASE SUBUNIT B"/>
    <property type="match status" value="1"/>
</dbReference>
<comment type="similarity">
    <text evidence="16">Belongs to the NqrB/RnfD family.</text>
</comment>
<evidence type="ECO:0000256" key="1">
    <source>
        <dbReference type="ARBA" id="ARBA00022448"/>
    </source>
</evidence>
<dbReference type="PANTHER" id="PTHR30578">
    <property type="entry name" value="ELECTRON TRANSPORT COMPLEX PROTEIN RNFD"/>
    <property type="match status" value="1"/>
</dbReference>
<evidence type="ECO:0000256" key="12">
    <source>
        <dbReference type="ARBA" id="ARBA00023065"/>
    </source>
</evidence>
<keyword evidence="12 16" id="KW-0406">Ion transport</keyword>
<evidence type="ECO:0000256" key="8">
    <source>
        <dbReference type="ARBA" id="ARBA00022967"/>
    </source>
</evidence>
<evidence type="ECO:0000256" key="10">
    <source>
        <dbReference type="ARBA" id="ARBA00023027"/>
    </source>
</evidence>
<evidence type="ECO:0000256" key="3">
    <source>
        <dbReference type="ARBA" id="ARBA00022519"/>
    </source>
</evidence>
<evidence type="ECO:0000256" key="15">
    <source>
        <dbReference type="ARBA" id="ARBA00023201"/>
    </source>
</evidence>
<dbReference type="Proteomes" id="UP000663722">
    <property type="component" value="Chromosome"/>
</dbReference>
<dbReference type="NCBIfam" id="NF003756">
    <property type="entry name" value="PRK05349.1"/>
    <property type="match status" value="1"/>
</dbReference>
<dbReference type="Pfam" id="PF03116">
    <property type="entry name" value="NQR2_RnfD_RnfE"/>
    <property type="match status" value="1"/>
</dbReference>
<dbReference type="RefSeq" id="WP_207678313.1">
    <property type="nucleotide sequence ID" value="NZ_CP061800.1"/>
</dbReference>
<keyword evidence="3" id="KW-0997">Cell inner membrane</keyword>
<organism evidence="18 19">
    <name type="scientific">Desulfonema magnum</name>
    <dbReference type="NCBI Taxonomy" id="45655"/>
    <lineage>
        <taxon>Bacteria</taxon>
        <taxon>Pseudomonadati</taxon>
        <taxon>Thermodesulfobacteriota</taxon>
        <taxon>Desulfobacteria</taxon>
        <taxon>Desulfobacterales</taxon>
        <taxon>Desulfococcaceae</taxon>
        <taxon>Desulfonema</taxon>
    </lineage>
</organism>
<dbReference type="GO" id="GO:0022904">
    <property type="term" value="P:respiratory electron transport chain"/>
    <property type="evidence" value="ECO:0007669"/>
    <property type="project" value="InterPro"/>
</dbReference>
<dbReference type="GO" id="GO:0016655">
    <property type="term" value="F:oxidoreductase activity, acting on NAD(P)H, quinone or similar compound as acceptor"/>
    <property type="evidence" value="ECO:0007669"/>
    <property type="project" value="UniProtKB-UniRule"/>
</dbReference>
<evidence type="ECO:0000256" key="16">
    <source>
        <dbReference type="HAMAP-Rule" id="MF_00426"/>
    </source>
</evidence>
<feature type="transmembrane region" description="Helical" evidence="16">
    <location>
        <begin position="252"/>
        <end position="271"/>
    </location>
</feature>
<evidence type="ECO:0000256" key="7">
    <source>
        <dbReference type="ARBA" id="ARBA00022692"/>
    </source>
</evidence>
<comment type="subcellular location">
    <subcellularLocation>
        <location evidence="16">Cell membrane</location>
        <topology evidence="16">Multi-pass membrane protein</topology>
    </subcellularLocation>
</comment>
<evidence type="ECO:0000256" key="5">
    <source>
        <dbReference type="ARBA" id="ARBA00022630"/>
    </source>
</evidence>
<dbReference type="HAMAP" id="MF_00426">
    <property type="entry name" value="NqrB"/>
    <property type="match status" value="1"/>
</dbReference>
<evidence type="ECO:0000256" key="9">
    <source>
        <dbReference type="ARBA" id="ARBA00022989"/>
    </source>
</evidence>
<gene>
    <name evidence="16 18" type="primary">nqrB</name>
    <name evidence="18" type="ORF">dnm_059220</name>
</gene>
<keyword evidence="11 16" id="KW-0915">Sodium</keyword>
<evidence type="ECO:0000256" key="4">
    <source>
        <dbReference type="ARBA" id="ARBA00022553"/>
    </source>
</evidence>
<dbReference type="EMBL" id="CP061800">
    <property type="protein sequence ID" value="QTA89865.1"/>
    <property type="molecule type" value="Genomic_DNA"/>
</dbReference>
<name>A0A975GQG1_9BACT</name>
<feature type="transmembrane region" description="Helical" evidence="16">
    <location>
        <begin position="309"/>
        <end position="327"/>
    </location>
</feature>
<keyword evidence="6 16" id="KW-0288">FMN</keyword>
<keyword evidence="5 16" id="KW-0285">Flavoprotein</keyword>
<keyword evidence="7 16" id="KW-0812">Transmembrane</keyword>
<dbReference type="InterPro" id="IPR004338">
    <property type="entry name" value="NqrB/RnfD"/>
</dbReference>
<evidence type="ECO:0000256" key="13">
    <source>
        <dbReference type="ARBA" id="ARBA00023075"/>
    </source>
</evidence>
<feature type="transmembrane region" description="Helical" evidence="16">
    <location>
        <begin position="278"/>
        <end position="297"/>
    </location>
</feature>
<evidence type="ECO:0000256" key="2">
    <source>
        <dbReference type="ARBA" id="ARBA00022475"/>
    </source>
</evidence>
<keyword evidence="9 16" id="KW-1133">Transmembrane helix</keyword>
<dbReference type="EC" id="7.2.1.1" evidence="16"/>
<reference evidence="18" key="1">
    <citation type="journal article" date="2021" name="Microb. Physiol.">
        <title>Proteogenomic Insights into the Physiology of Marine, Sulfate-Reducing, Filamentous Desulfonema limicola and Desulfonema magnum.</title>
        <authorList>
            <person name="Schnaars V."/>
            <person name="Wohlbrand L."/>
            <person name="Scheve S."/>
            <person name="Hinrichs C."/>
            <person name="Reinhardt R."/>
            <person name="Rabus R."/>
        </authorList>
    </citation>
    <scope>NUCLEOTIDE SEQUENCE</scope>
    <source>
        <strain evidence="18">4be13</strain>
    </source>
</reference>
<keyword evidence="10 16" id="KW-0520">NAD</keyword>
<dbReference type="KEGG" id="dmm:dnm_059220"/>
<evidence type="ECO:0000256" key="6">
    <source>
        <dbReference type="ARBA" id="ARBA00022643"/>
    </source>
</evidence>
<sequence length="394" mass="43187">MKIIKNIFDSQRKHFDKRGKWEKFYPVFEATETFFFIPDHVTQKGPHVRDSLDVKRFMSFVILALMPPLFFGIYNTGYQSNLVSGLPLDFFTVFSKGLSIVLPLIIVSYAVGFFWEFLFAIIRKHPISEGLLVTGLLFPLTLPPTIPLWQAAAGISFGVVIGKEIFGGTGRNFLNPALTGRAFIFFAYPGKMSGDSVWTVMSSVKTSAVDTFSGATPLAIASITETYGNIEASLSKAGFTFSTLFWGNHTGSIGETSSFLCLIGAMILIVVGVASYKIIIGGVLGALITGGLLNLIATEASMPWLSLNPFYHLVMGGFAFGIAYMATDPVSAPGMETAKWVYGFAIGALTILIRVFNPAYPEGVMLSILFMNLFAPLLDHFEIKVRLRRRIANV</sequence>
<dbReference type="PIRSF" id="PIRSF016055">
    <property type="entry name" value="NADH-UbQ_OxRdtase_B_su"/>
    <property type="match status" value="1"/>
</dbReference>
<comment type="catalytic activity">
    <reaction evidence="16">
        <text>a ubiquinone + n Na(+)(in) + NADH + H(+) = a ubiquinol + n Na(+)(out) + NAD(+)</text>
        <dbReference type="Rhea" id="RHEA:47748"/>
        <dbReference type="Rhea" id="RHEA-COMP:9565"/>
        <dbReference type="Rhea" id="RHEA-COMP:9566"/>
        <dbReference type="ChEBI" id="CHEBI:15378"/>
        <dbReference type="ChEBI" id="CHEBI:16389"/>
        <dbReference type="ChEBI" id="CHEBI:17976"/>
        <dbReference type="ChEBI" id="CHEBI:29101"/>
        <dbReference type="ChEBI" id="CHEBI:57540"/>
        <dbReference type="ChEBI" id="CHEBI:57945"/>
        <dbReference type="EC" id="7.2.1.1"/>
    </reaction>
</comment>
<protein>
    <recommendedName>
        <fullName evidence="16">Na(+)-translocating NADH-quinone reductase subunit B</fullName>
        <shortName evidence="16">Na(+)-NQR subunit B</shortName>
        <shortName evidence="16">Na(+)-translocating NQR subunit B</shortName>
        <ecNumber evidence="16">7.2.1.1</ecNumber>
    </recommendedName>
    <alternativeName>
        <fullName evidence="16">NQR complex subunit B</fullName>
    </alternativeName>
    <alternativeName>
        <fullName evidence="16">NQR-1 subunit B</fullName>
    </alternativeName>
</protein>
<accession>A0A975GQG1</accession>
<keyword evidence="15 16" id="KW-0739">Sodium transport</keyword>
<evidence type="ECO:0000313" key="18">
    <source>
        <dbReference type="EMBL" id="QTA89865.1"/>
    </source>
</evidence>
<dbReference type="GO" id="GO:0005886">
    <property type="term" value="C:plasma membrane"/>
    <property type="evidence" value="ECO:0007669"/>
    <property type="project" value="UniProtKB-SubCell"/>
</dbReference>
<feature type="transmembrane region" description="Helical" evidence="16">
    <location>
        <begin position="97"/>
        <end position="118"/>
    </location>
</feature>
<evidence type="ECO:0000256" key="11">
    <source>
        <dbReference type="ARBA" id="ARBA00023053"/>
    </source>
</evidence>
<dbReference type="InterPro" id="IPR010966">
    <property type="entry name" value="NqrB"/>
</dbReference>
<keyword evidence="19" id="KW-1185">Reference proteome</keyword>
<dbReference type="GO" id="GO:0010181">
    <property type="term" value="F:FMN binding"/>
    <property type="evidence" value="ECO:0007669"/>
    <property type="project" value="InterPro"/>
</dbReference>
<dbReference type="GO" id="GO:0055085">
    <property type="term" value="P:transmembrane transport"/>
    <property type="evidence" value="ECO:0007669"/>
    <property type="project" value="InterPro"/>
</dbReference>
<dbReference type="NCBIfam" id="TIGR01937">
    <property type="entry name" value="nqrB"/>
    <property type="match status" value="1"/>
</dbReference>
<evidence type="ECO:0000313" key="19">
    <source>
        <dbReference type="Proteomes" id="UP000663722"/>
    </source>
</evidence>
<comment type="subunit">
    <text evidence="16">Composed of six subunits; NqrA, NqrB, NqrC, NqrD, NqrE and NqrF.</text>
</comment>
<comment type="function">
    <text evidence="16">NQR complex catalyzes the reduction of ubiquinone-1 to ubiquinol by two successive reactions, coupled with the transport of Na(+) ions from the cytoplasm to the periplasm. NqrA to NqrE are probably involved in the second step, the conversion of ubisemiquinone to ubiquinol.</text>
</comment>
<keyword evidence="4 16" id="KW-0597">Phosphoprotein</keyword>
<keyword evidence="2 16" id="KW-1003">Cell membrane</keyword>
<feature type="transmembrane region" description="Helical" evidence="16">
    <location>
        <begin position="339"/>
        <end position="357"/>
    </location>
</feature>